<dbReference type="InterPro" id="IPR008136">
    <property type="entry name" value="CinA_C"/>
</dbReference>
<reference evidence="3 5" key="2">
    <citation type="submission" date="2018-06" db="EMBL/GenBank/DDBJ databases">
        <authorList>
            <consortium name="Pathogen Informatics"/>
            <person name="Doyle S."/>
        </authorList>
    </citation>
    <scope>NUCLEOTIDE SEQUENCE [LARGE SCALE GENOMIC DNA]</scope>
    <source>
        <strain evidence="3 5">NCTC11991</strain>
    </source>
</reference>
<dbReference type="NCBIfam" id="TIGR00199">
    <property type="entry name" value="PncC_domain"/>
    <property type="match status" value="1"/>
</dbReference>
<proteinExistence type="predicted"/>
<keyword evidence="4" id="KW-1185">Reference proteome</keyword>
<evidence type="ECO:0000313" key="5">
    <source>
        <dbReference type="Proteomes" id="UP000255110"/>
    </source>
</evidence>
<reference evidence="2 4" key="1">
    <citation type="submission" date="2015-11" db="EMBL/GenBank/DDBJ databases">
        <title>Genomic analysis of 38 Legionella species identifies large and diverse effector repertoires.</title>
        <authorList>
            <person name="Burstein D."/>
            <person name="Amaro F."/>
            <person name="Zusman T."/>
            <person name="Lifshitz Z."/>
            <person name="Cohen O."/>
            <person name="Gilbert J.A."/>
            <person name="Pupko T."/>
            <person name="Shuman H.A."/>
            <person name="Segal G."/>
        </authorList>
    </citation>
    <scope>NUCLEOTIDE SEQUENCE [LARGE SCALE GENOMIC DNA]</scope>
    <source>
        <strain evidence="2 4">SC-18-C9</strain>
    </source>
</reference>
<dbReference type="Proteomes" id="UP000054820">
    <property type="component" value="Unassembled WGS sequence"/>
</dbReference>
<gene>
    <name evidence="3" type="primary">cinA_2</name>
    <name evidence="2" type="synonym">cinA_1</name>
    <name evidence="2" type="ORF">Lstg_0130</name>
    <name evidence="3" type="ORF">NCTC11991_02017</name>
</gene>
<evidence type="ECO:0000313" key="2">
    <source>
        <dbReference type="EMBL" id="KTD80903.1"/>
    </source>
</evidence>
<dbReference type="Gene3D" id="3.90.950.20">
    <property type="entry name" value="CinA-like"/>
    <property type="match status" value="1"/>
</dbReference>
<name>A0A378LCE3_9GAMM</name>
<dbReference type="Pfam" id="PF02464">
    <property type="entry name" value="CinA"/>
    <property type="match status" value="1"/>
</dbReference>
<dbReference type="Proteomes" id="UP000255110">
    <property type="component" value="Unassembled WGS sequence"/>
</dbReference>
<evidence type="ECO:0000259" key="1">
    <source>
        <dbReference type="Pfam" id="PF02464"/>
    </source>
</evidence>
<dbReference type="OrthoDB" id="9801454at2"/>
<organism evidence="3 5">
    <name type="scientific">Legionella steigerwaltii</name>
    <dbReference type="NCBI Taxonomy" id="460"/>
    <lineage>
        <taxon>Bacteria</taxon>
        <taxon>Pseudomonadati</taxon>
        <taxon>Pseudomonadota</taxon>
        <taxon>Gammaproteobacteria</taxon>
        <taxon>Legionellales</taxon>
        <taxon>Legionellaceae</taxon>
        <taxon>Legionella</taxon>
    </lineage>
</organism>
<dbReference type="InterPro" id="IPR036653">
    <property type="entry name" value="CinA-like_C"/>
</dbReference>
<dbReference type="RefSeq" id="WP_058475731.1">
    <property type="nucleotide sequence ID" value="NZ_CAAAIO010000002.1"/>
</dbReference>
<sequence length="161" mass="17102">MSSFDDLIKEIATILKKKNWQLVTAESCTGGLVASYLTEIPGSSVWFERGFVTYSNLAKEELLSVPKQLIEKYGAVSEPVAEAMATGALQHSTGHVAVSVTGIAGPDGGSLEKPVGTVCFGWAAKGMNPKIVKKQLTGNRQDIRLAACQVALSGILSYIKD</sequence>
<evidence type="ECO:0000313" key="4">
    <source>
        <dbReference type="Proteomes" id="UP000054820"/>
    </source>
</evidence>
<dbReference type="AlphaFoldDB" id="A0A378LCE3"/>
<feature type="domain" description="CinA C-terminal" evidence="1">
    <location>
        <begin position="6"/>
        <end position="158"/>
    </location>
</feature>
<dbReference type="SUPFAM" id="SSF142433">
    <property type="entry name" value="CinA-like"/>
    <property type="match status" value="1"/>
</dbReference>
<dbReference type="STRING" id="460.Lstg_0130"/>
<accession>A0A378LCE3</accession>
<evidence type="ECO:0000313" key="3">
    <source>
        <dbReference type="EMBL" id="STY23409.1"/>
    </source>
</evidence>
<protein>
    <submittedName>
        <fullName evidence="3">Competence-damage inducible protein CinA</fullName>
    </submittedName>
</protein>
<dbReference type="EMBL" id="UGOY01000001">
    <property type="protein sequence ID" value="STY23409.1"/>
    <property type="molecule type" value="Genomic_DNA"/>
</dbReference>
<dbReference type="EMBL" id="LNYZ01000001">
    <property type="protein sequence ID" value="KTD80903.1"/>
    <property type="molecule type" value="Genomic_DNA"/>
</dbReference>